<dbReference type="InterPro" id="IPR003661">
    <property type="entry name" value="HisK_dim/P_dom"/>
</dbReference>
<dbReference type="SUPFAM" id="SSF48452">
    <property type="entry name" value="TPR-like"/>
    <property type="match status" value="1"/>
</dbReference>
<dbReference type="Pfam" id="PF00072">
    <property type="entry name" value="Response_reg"/>
    <property type="match status" value="1"/>
</dbReference>
<feature type="domain" description="HTH araC/xylS-type" evidence="14">
    <location>
        <begin position="868"/>
        <end position="967"/>
    </location>
</feature>
<dbReference type="SUPFAM" id="SSF52172">
    <property type="entry name" value="CheY-like"/>
    <property type="match status" value="1"/>
</dbReference>
<dbReference type="PANTHER" id="PTHR43547">
    <property type="entry name" value="TWO-COMPONENT HISTIDINE KINASE"/>
    <property type="match status" value="1"/>
</dbReference>
<dbReference type="SMART" id="SM00028">
    <property type="entry name" value="TPR"/>
    <property type="match status" value="5"/>
</dbReference>
<evidence type="ECO:0000256" key="6">
    <source>
        <dbReference type="ARBA" id="ARBA00023012"/>
    </source>
</evidence>
<organism evidence="17 18">
    <name type="scientific">Constantimarinum furrinae</name>
    <dbReference type="NCBI Taxonomy" id="2562285"/>
    <lineage>
        <taxon>Bacteria</taxon>
        <taxon>Pseudomonadati</taxon>
        <taxon>Bacteroidota</taxon>
        <taxon>Flavobacteriia</taxon>
        <taxon>Flavobacteriales</taxon>
        <taxon>Flavobacteriaceae</taxon>
        <taxon>Altibacter/Constantimarinum group</taxon>
        <taxon>Constantimarinum</taxon>
    </lineage>
</organism>
<evidence type="ECO:0000259" key="16">
    <source>
        <dbReference type="PROSITE" id="PS50110"/>
    </source>
</evidence>
<dbReference type="InterPro" id="IPR009057">
    <property type="entry name" value="Homeodomain-like_sf"/>
</dbReference>
<dbReference type="Gene3D" id="3.40.50.2300">
    <property type="match status" value="1"/>
</dbReference>
<dbReference type="SMART" id="SM00388">
    <property type="entry name" value="HisKA"/>
    <property type="match status" value="1"/>
</dbReference>
<dbReference type="PRINTS" id="PR00032">
    <property type="entry name" value="HTHARAC"/>
</dbReference>
<dbReference type="EMBL" id="CP052909">
    <property type="protein sequence ID" value="QNJ99058.1"/>
    <property type="molecule type" value="Genomic_DNA"/>
</dbReference>
<keyword evidence="6" id="KW-0902">Two-component regulatory system</keyword>
<evidence type="ECO:0000256" key="4">
    <source>
        <dbReference type="ARBA" id="ARBA00022679"/>
    </source>
</evidence>
<dbReference type="Gene3D" id="1.10.287.130">
    <property type="match status" value="1"/>
</dbReference>
<keyword evidence="8 17" id="KW-0238">DNA-binding</keyword>
<dbReference type="KEGG" id="alti:ALE3EI_2523"/>
<dbReference type="PROSITE" id="PS50109">
    <property type="entry name" value="HIS_KIN"/>
    <property type="match status" value="1"/>
</dbReference>
<gene>
    <name evidence="17" type="ORF">ALE3EI_2523</name>
</gene>
<keyword evidence="5" id="KW-0418">Kinase</keyword>
<dbReference type="SMART" id="SM00342">
    <property type="entry name" value="HTH_ARAC"/>
    <property type="match status" value="1"/>
</dbReference>
<name>A0A7G8PXJ2_9FLAO</name>
<evidence type="ECO:0000259" key="15">
    <source>
        <dbReference type="PROSITE" id="PS50109"/>
    </source>
</evidence>
<keyword evidence="3 10" id="KW-0597">Phosphoprotein</keyword>
<dbReference type="GO" id="GO:0000155">
    <property type="term" value="F:phosphorelay sensor kinase activity"/>
    <property type="evidence" value="ECO:0007669"/>
    <property type="project" value="InterPro"/>
</dbReference>
<dbReference type="SUPFAM" id="SSF55874">
    <property type="entry name" value="ATPase domain of HSP90 chaperone/DNA topoisomerase II/histidine kinase"/>
    <property type="match status" value="1"/>
</dbReference>
<feature type="domain" description="Histidine kinase" evidence="15">
    <location>
        <begin position="474"/>
        <end position="686"/>
    </location>
</feature>
<evidence type="ECO:0000256" key="11">
    <source>
        <dbReference type="PROSITE-ProRule" id="PRU00339"/>
    </source>
</evidence>
<evidence type="ECO:0000256" key="1">
    <source>
        <dbReference type="ARBA" id="ARBA00000085"/>
    </source>
</evidence>
<dbReference type="InterPro" id="IPR018060">
    <property type="entry name" value="HTH_AraC"/>
</dbReference>
<keyword evidence="13" id="KW-0812">Transmembrane</keyword>
<dbReference type="InterPro" id="IPR018062">
    <property type="entry name" value="HTH_AraC-typ_CS"/>
</dbReference>
<dbReference type="InterPro" id="IPR019734">
    <property type="entry name" value="TPR_rpt"/>
</dbReference>
<dbReference type="SUPFAM" id="SSF81901">
    <property type="entry name" value="HCP-like"/>
    <property type="match status" value="1"/>
</dbReference>
<keyword evidence="13" id="KW-1133">Transmembrane helix</keyword>
<dbReference type="InterPro" id="IPR011990">
    <property type="entry name" value="TPR-like_helical_dom_sf"/>
</dbReference>
<dbReference type="PANTHER" id="PTHR43547:SF2">
    <property type="entry name" value="HYBRID SIGNAL TRANSDUCTION HISTIDINE KINASE C"/>
    <property type="match status" value="1"/>
</dbReference>
<evidence type="ECO:0000256" key="13">
    <source>
        <dbReference type="SAM" id="Phobius"/>
    </source>
</evidence>
<feature type="transmembrane region" description="Helical" evidence="13">
    <location>
        <begin position="432"/>
        <end position="451"/>
    </location>
</feature>
<dbReference type="CDD" id="cd00082">
    <property type="entry name" value="HisKA"/>
    <property type="match status" value="1"/>
</dbReference>
<evidence type="ECO:0000256" key="2">
    <source>
        <dbReference type="ARBA" id="ARBA00012438"/>
    </source>
</evidence>
<evidence type="ECO:0000313" key="17">
    <source>
        <dbReference type="EMBL" id="QNJ99058.1"/>
    </source>
</evidence>
<accession>A0A7G8PXJ2</accession>
<comment type="catalytic activity">
    <reaction evidence="1">
        <text>ATP + protein L-histidine = ADP + protein N-phospho-L-histidine.</text>
        <dbReference type="EC" id="2.7.13.3"/>
    </reaction>
</comment>
<dbReference type="Pfam" id="PF02518">
    <property type="entry name" value="HATPase_c"/>
    <property type="match status" value="1"/>
</dbReference>
<evidence type="ECO:0000256" key="7">
    <source>
        <dbReference type="ARBA" id="ARBA00023015"/>
    </source>
</evidence>
<protein>
    <recommendedName>
        <fullName evidence="2">histidine kinase</fullName>
        <ecNumber evidence="2">2.7.13.3</ecNumber>
    </recommendedName>
</protein>
<dbReference type="SMART" id="SM00448">
    <property type="entry name" value="REC"/>
    <property type="match status" value="1"/>
</dbReference>
<dbReference type="Gene3D" id="1.10.10.60">
    <property type="entry name" value="Homeodomain-like"/>
    <property type="match status" value="1"/>
</dbReference>
<reference evidence="17 18" key="1">
    <citation type="submission" date="2020-04" db="EMBL/GenBank/DDBJ databases">
        <title>Genome sequence of Altibacter aquimarinus strain ALE3EI.</title>
        <authorList>
            <person name="Oh H.-M."/>
            <person name="Jang D."/>
        </authorList>
    </citation>
    <scope>NUCLEOTIDE SEQUENCE [LARGE SCALE GENOMIC DNA]</scope>
    <source>
        <strain evidence="17 18">ALE3EI</strain>
    </source>
</reference>
<dbReference type="InterPro" id="IPR036890">
    <property type="entry name" value="HATPase_C_sf"/>
</dbReference>
<dbReference type="FunFam" id="1.10.287.130:FF:000001">
    <property type="entry name" value="Two-component sensor histidine kinase"/>
    <property type="match status" value="1"/>
</dbReference>
<dbReference type="InterPro" id="IPR020449">
    <property type="entry name" value="Tscrpt_reg_AraC-type_HTH"/>
</dbReference>
<dbReference type="Proteomes" id="UP000515514">
    <property type="component" value="Chromosome"/>
</dbReference>
<evidence type="ECO:0000259" key="14">
    <source>
        <dbReference type="PROSITE" id="PS01124"/>
    </source>
</evidence>
<keyword evidence="12" id="KW-0175">Coiled coil</keyword>
<dbReference type="Pfam" id="PF13181">
    <property type="entry name" value="TPR_8"/>
    <property type="match status" value="2"/>
</dbReference>
<dbReference type="InterPro" id="IPR003594">
    <property type="entry name" value="HATPase_dom"/>
</dbReference>
<dbReference type="InterPro" id="IPR036097">
    <property type="entry name" value="HisK_dim/P_sf"/>
</dbReference>
<feature type="repeat" description="TPR" evidence="11">
    <location>
        <begin position="193"/>
        <end position="226"/>
    </location>
</feature>
<feature type="modified residue" description="4-aspartylphosphate" evidence="10">
    <location>
        <position position="769"/>
    </location>
</feature>
<dbReference type="GO" id="GO:0003700">
    <property type="term" value="F:DNA-binding transcription factor activity"/>
    <property type="evidence" value="ECO:0007669"/>
    <property type="project" value="InterPro"/>
</dbReference>
<evidence type="ECO:0000313" key="18">
    <source>
        <dbReference type="Proteomes" id="UP000515514"/>
    </source>
</evidence>
<dbReference type="InterPro" id="IPR005467">
    <property type="entry name" value="His_kinase_dom"/>
</dbReference>
<dbReference type="PROSITE" id="PS00041">
    <property type="entry name" value="HTH_ARAC_FAMILY_1"/>
    <property type="match status" value="1"/>
</dbReference>
<dbReference type="CDD" id="cd17574">
    <property type="entry name" value="REC_OmpR"/>
    <property type="match status" value="1"/>
</dbReference>
<dbReference type="SUPFAM" id="SSF47384">
    <property type="entry name" value="Homodimeric domain of signal transducing histidine kinase"/>
    <property type="match status" value="1"/>
</dbReference>
<keyword evidence="4" id="KW-0808">Transferase</keyword>
<evidence type="ECO:0000256" key="5">
    <source>
        <dbReference type="ARBA" id="ARBA00022777"/>
    </source>
</evidence>
<keyword evidence="11" id="KW-0802">TPR repeat</keyword>
<keyword evidence="13" id="KW-0472">Membrane</keyword>
<feature type="domain" description="Response regulatory" evidence="16">
    <location>
        <begin position="721"/>
        <end position="836"/>
    </location>
</feature>
<feature type="coiled-coil region" evidence="12">
    <location>
        <begin position="389"/>
        <end position="427"/>
    </location>
</feature>
<keyword evidence="7" id="KW-0805">Transcription regulation</keyword>
<dbReference type="PROSITE" id="PS50005">
    <property type="entry name" value="TPR"/>
    <property type="match status" value="1"/>
</dbReference>
<dbReference type="Gene3D" id="3.30.565.10">
    <property type="entry name" value="Histidine kinase-like ATPase, C-terminal domain"/>
    <property type="match status" value="1"/>
</dbReference>
<dbReference type="Gene3D" id="1.25.40.10">
    <property type="entry name" value="Tetratricopeptide repeat domain"/>
    <property type="match status" value="2"/>
</dbReference>
<keyword evidence="9" id="KW-0804">Transcription</keyword>
<sequence length="970" mass="111415">MNRICLIIILVFFTGMVHSQNETKREKKDLAIDSMRSHFKRLYFSAPDDALGFVKNAFPEYSSDDLIKAWKDHFKGTYYFNQRNADSCIFYYKKSLRNLNFEDDPMLFNENHVLLSQVYIVKREFEEALDHLKTAENAIEHHENVANNDLKINLYRAFGNYYNDNFDSKNAIDYYLKSFELLEKDGEKEQTTVNVLVNLGELFYQLKDYEQAYSYFMKGKELASTADFTFGYHVCAIRAADVNLNLDRATDSDKEAVLNAEEFFKGINALPYLVQAKSLRAKMLVESDEFEEAEDIFIEAIELSEMMKDVTSIMNLELRLADLYFELEQYAESKIHYLRAKELAERLKNDALRSQALLQLAKIEAATVNYELAYEYLNEHVKINDSLSELRQEEVVRDLEAKYKSEQQEQEIRMLTTENALAQQEQKNQRNLLWAGGILALLGLIFLYILYRNRQHTAKKVMEVERFKSRLFANISHELRTPLTLIAGYSEKRAKDSKVQQTLREEFEVINRNSQRLVTLVDQILDVSKLEAGQLKMSVSKGELSLLLRSIASSFQHIANEKEIIFDYQVSEMEESWYDKDAIEKITTNVLSNAFKYTPDGGTISMRAERSENLLLLKVENETQLDDSVQIDKWFTRFYQSDVHQSGVGIGLSLVKELVDLNRGTISASRTDHNSVVVKVSIPIDRTSYNEDELVNNIEYPTNKAIVSSEAASLLDIDKAILLVVDDNSDIRNFIASEFKSEFKIIEATNGQEALDSAVEVIPDIIILDISMPILSGIEVSKQLKSDERTSHIPIVMLTAKDDDSDKLEGLKTGADDYITKPFKIENLKVRVANLLKIREQLRERYSNEVILKPKDITLDKVDEKFLEKIQQIMDNNLTSPEFNVQEFCDLAGMSRMQLHRKLKALTGNSTSEFIRTQRLNMAASLLLNSDATISEVGYAVGFNDPSYFTKRFKDQFGISPSEYGAGSKK</sequence>
<dbReference type="AlphaFoldDB" id="A0A7G8PXJ2"/>
<dbReference type="SMART" id="SM00387">
    <property type="entry name" value="HATPase_c"/>
    <property type="match status" value="1"/>
</dbReference>
<evidence type="ECO:0000256" key="10">
    <source>
        <dbReference type="PROSITE-ProRule" id="PRU00169"/>
    </source>
</evidence>
<proteinExistence type="predicted"/>
<keyword evidence="18" id="KW-1185">Reference proteome</keyword>
<dbReference type="Pfam" id="PF00512">
    <property type="entry name" value="HisKA"/>
    <property type="match status" value="1"/>
</dbReference>
<dbReference type="SUPFAM" id="SSF46689">
    <property type="entry name" value="Homeodomain-like"/>
    <property type="match status" value="1"/>
</dbReference>
<dbReference type="GO" id="GO:0043565">
    <property type="term" value="F:sequence-specific DNA binding"/>
    <property type="evidence" value="ECO:0007669"/>
    <property type="project" value="InterPro"/>
</dbReference>
<evidence type="ECO:0000256" key="12">
    <source>
        <dbReference type="SAM" id="Coils"/>
    </source>
</evidence>
<dbReference type="InterPro" id="IPR011006">
    <property type="entry name" value="CheY-like_superfamily"/>
</dbReference>
<dbReference type="EC" id="2.7.13.3" evidence="2"/>
<dbReference type="Pfam" id="PF12833">
    <property type="entry name" value="HTH_18"/>
    <property type="match status" value="1"/>
</dbReference>
<evidence type="ECO:0000256" key="3">
    <source>
        <dbReference type="ARBA" id="ARBA00022553"/>
    </source>
</evidence>
<dbReference type="PROSITE" id="PS01124">
    <property type="entry name" value="HTH_ARAC_FAMILY_2"/>
    <property type="match status" value="1"/>
</dbReference>
<dbReference type="PROSITE" id="PS50110">
    <property type="entry name" value="RESPONSE_REGULATORY"/>
    <property type="match status" value="1"/>
</dbReference>
<evidence type="ECO:0000256" key="8">
    <source>
        <dbReference type="ARBA" id="ARBA00023125"/>
    </source>
</evidence>
<evidence type="ECO:0000256" key="9">
    <source>
        <dbReference type="ARBA" id="ARBA00023163"/>
    </source>
</evidence>
<dbReference type="InterPro" id="IPR001789">
    <property type="entry name" value="Sig_transdc_resp-reg_receiver"/>
</dbReference>